<feature type="domain" description="CHAT" evidence="2">
    <location>
        <begin position="703"/>
        <end position="979"/>
    </location>
</feature>
<evidence type="ECO:0000259" key="2">
    <source>
        <dbReference type="Pfam" id="PF12770"/>
    </source>
</evidence>
<feature type="chain" id="PRO_5021720053" evidence="1">
    <location>
        <begin position="20"/>
        <end position="995"/>
    </location>
</feature>
<dbReference type="Pfam" id="PF12770">
    <property type="entry name" value="CHAT"/>
    <property type="match status" value="1"/>
</dbReference>
<organism evidence="3 4">
    <name type="scientific">Aeoliella mucimassa</name>
    <dbReference type="NCBI Taxonomy" id="2527972"/>
    <lineage>
        <taxon>Bacteria</taxon>
        <taxon>Pseudomonadati</taxon>
        <taxon>Planctomycetota</taxon>
        <taxon>Planctomycetia</taxon>
        <taxon>Pirellulales</taxon>
        <taxon>Lacipirellulaceae</taxon>
        <taxon>Aeoliella</taxon>
    </lineage>
</organism>
<evidence type="ECO:0000256" key="1">
    <source>
        <dbReference type="SAM" id="SignalP"/>
    </source>
</evidence>
<gene>
    <name evidence="3" type="ORF">Pan181_39970</name>
</gene>
<dbReference type="SUPFAM" id="SSF48452">
    <property type="entry name" value="TPR-like"/>
    <property type="match status" value="1"/>
</dbReference>
<keyword evidence="1" id="KW-0732">Signal</keyword>
<accession>A0A518AST3</accession>
<dbReference type="Proteomes" id="UP000315750">
    <property type="component" value="Chromosome"/>
</dbReference>
<name>A0A518AST3_9BACT</name>
<evidence type="ECO:0000313" key="4">
    <source>
        <dbReference type="Proteomes" id="UP000315750"/>
    </source>
</evidence>
<dbReference type="KEGG" id="amuc:Pan181_39970"/>
<dbReference type="EMBL" id="CP036278">
    <property type="protein sequence ID" value="QDU57775.1"/>
    <property type="molecule type" value="Genomic_DNA"/>
</dbReference>
<protein>
    <submittedName>
        <fullName evidence="3">CHAT domain protein</fullName>
    </submittedName>
</protein>
<dbReference type="InterPro" id="IPR024983">
    <property type="entry name" value="CHAT_dom"/>
</dbReference>
<feature type="signal peptide" evidence="1">
    <location>
        <begin position="1"/>
        <end position="19"/>
    </location>
</feature>
<reference evidence="3 4" key="1">
    <citation type="submission" date="2019-02" db="EMBL/GenBank/DDBJ databases">
        <title>Deep-cultivation of Planctomycetes and their phenomic and genomic characterization uncovers novel biology.</title>
        <authorList>
            <person name="Wiegand S."/>
            <person name="Jogler M."/>
            <person name="Boedeker C."/>
            <person name="Pinto D."/>
            <person name="Vollmers J."/>
            <person name="Rivas-Marin E."/>
            <person name="Kohn T."/>
            <person name="Peeters S.H."/>
            <person name="Heuer A."/>
            <person name="Rast P."/>
            <person name="Oberbeckmann S."/>
            <person name="Bunk B."/>
            <person name="Jeske O."/>
            <person name="Meyerdierks A."/>
            <person name="Storesund J.E."/>
            <person name="Kallscheuer N."/>
            <person name="Luecker S."/>
            <person name="Lage O.M."/>
            <person name="Pohl T."/>
            <person name="Merkel B.J."/>
            <person name="Hornburger P."/>
            <person name="Mueller R.-W."/>
            <person name="Bruemmer F."/>
            <person name="Labrenz M."/>
            <person name="Spormann A.M."/>
            <person name="Op den Camp H."/>
            <person name="Overmann J."/>
            <person name="Amann R."/>
            <person name="Jetten M.S.M."/>
            <person name="Mascher T."/>
            <person name="Medema M.H."/>
            <person name="Devos D.P."/>
            <person name="Kaster A.-K."/>
            <person name="Ovreas L."/>
            <person name="Rohde M."/>
            <person name="Galperin M.Y."/>
            <person name="Jogler C."/>
        </authorList>
    </citation>
    <scope>NUCLEOTIDE SEQUENCE [LARGE SCALE GENOMIC DNA]</scope>
    <source>
        <strain evidence="3 4">Pan181</strain>
    </source>
</reference>
<dbReference type="InterPro" id="IPR011990">
    <property type="entry name" value="TPR-like_helical_dom_sf"/>
</dbReference>
<dbReference type="AlphaFoldDB" id="A0A518AST3"/>
<sequence length="995" mass="109927" precursor="true">MLAWASLLVVAGLHQPALAQLGSTTPTQGYYMAIEELYEGDYRGALKDFQGEVRGGIRIGLTRWIDSICYQTMLGETYYQMGNTSQALVEFDAACELYLSYPKWLLSVDFRQAIRPDANPVRRIAPWGRPQRQVTYGQLPDTMLIQQGEMITEQRLQQGGTIQSQQMWRVDVVEVVRATALAIRRRNEILGPLGKTDRMSKSLVDTLARGDTTQRNHWSGVWSELLLATAQQGIGESQQALAHFSRAALIDGRYDHDLTAAALLGQATIALESGNAQAALNLATEASYAAYAYEDYDLLGASFELMHRAFIAGGGEGALAQLDVAAQWATRKNFDHLAATCLIGEAEQLVSSGDSRTSLAKLGAISTRRRDLKAGRLGPWRRYVEAFIAYEENNAKLGDKAIAEAIVQNRAQSLRNFQIGLTTGRVDSGRLPTREAVDLYAILLREPLAADWAYSPLETLTNLTTPYEGAMNRWLLSALDREQVTDAIDIADLAKRRRFWLAQGIGGRLLAIRHLLESDPVLLSPEAAVERRDLLLRAPDYSKLVEQAAEIRAEIDAKPMADDSGKMDNNQYNLLKRLASNAEQREALIRRLAMRRDATDMMVPPRMNAAALQQKLDKGQTVMVFHQAGNAVFGFVLLDKDYHLWRLPDAEVMAEATGDMLRAMGNFTQSRTLTTEDLSLELWKPMAMQYGDLLFEESRINLTNTKELIVIPDGVLWHAPIEALMPTIGGNKDFVIDRTPVRYAPTLGYAMPNAKPMRPIRTSIVAAEIGAGATDFLPQQAAEEIASTVTGSVVLNAPVTTPTPLIASMAEELVVLATAEIDPSEPYAFTPMPLDRPTSRGTLGTWTELPLPGCERIILGGMRTVAESGLKARSRSRNAEAVVPGPEMFHASCTLLASGAKTVMLSRWQTSGKTQRDLLRELVLELPHTTADEAWRRSVALARRTNLDPDQEPRYKRADATSEVPTAEHPFLWAGYLLVDTGYDPRPAEEEPAQP</sequence>
<proteinExistence type="predicted"/>
<evidence type="ECO:0000313" key="3">
    <source>
        <dbReference type="EMBL" id="QDU57775.1"/>
    </source>
</evidence>
<keyword evidence="4" id="KW-1185">Reference proteome</keyword>